<protein>
    <submittedName>
        <fullName evidence="3">Uncharacterized protein</fullName>
    </submittedName>
</protein>
<feature type="compositionally biased region" description="Polar residues" evidence="1">
    <location>
        <begin position="669"/>
        <end position="682"/>
    </location>
</feature>
<dbReference type="AlphaFoldDB" id="A0A8H3I7R3"/>
<feature type="compositionally biased region" description="Polar residues" evidence="1">
    <location>
        <begin position="900"/>
        <end position="910"/>
    </location>
</feature>
<feature type="compositionally biased region" description="Low complexity" evidence="1">
    <location>
        <begin position="513"/>
        <end position="525"/>
    </location>
</feature>
<comment type="caution">
    <text evidence="3">The sequence shown here is derived from an EMBL/GenBank/DDBJ whole genome shotgun (WGS) entry which is preliminary data.</text>
</comment>
<organism evidence="3 4">
    <name type="scientific">Alectoria fallacina</name>
    <dbReference type="NCBI Taxonomy" id="1903189"/>
    <lineage>
        <taxon>Eukaryota</taxon>
        <taxon>Fungi</taxon>
        <taxon>Dikarya</taxon>
        <taxon>Ascomycota</taxon>
        <taxon>Pezizomycotina</taxon>
        <taxon>Lecanoromycetes</taxon>
        <taxon>OSLEUM clade</taxon>
        <taxon>Lecanoromycetidae</taxon>
        <taxon>Lecanorales</taxon>
        <taxon>Lecanorineae</taxon>
        <taxon>Parmeliaceae</taxon>
        <taxon>Alectoria</taxon>
    </lineage>
</organism>
<feature type="region of interest" description="Disordered" evidence="1">
    <location>
        <begin position="479"/>
        <end position="801"/>
    </location>
</feature>
<keyword evidence="2" id="KW-0732">Signal</keyword>
<feature type="compositionally biased region" description="Polar residues" evidence="1">
    <location>
        <begin position="932"/>
        <end position="947"/>
    </location>
</feature>
<evidence type="ECO:0000313" key="4">
    <source>
        <dbReference type="Proteomes" id="UP000664203"/>
    </source>
</evidence>
<evidence type="ECO:0000256" key="2">
    <source>
        <dbReference type="SAM" id="SignalP"/>
    </source>
</evidence>
<sequence>MLYFLLLLCTLYKITAGALLQPVTGKGVPTQALNSIDRGSWNKSTSFSNNTGPGIWAVSGPSLNITGQSLWDSLNLSSDQALWSSLDTYNNFPDQCLLWDDHCTGNKTEALDLFFNNTGTLYNVVYGAHCIWSREIECAPWLPSPTVLPQLLDWLRRPECVQSFYEYHTQNADQPPWTWFGRIFDGWSTYTIDWNAVATTTSSVGCCGQCQIFGGNVDVYYWPVPGANSGCVSTIGSDFNNPVTELMVTDDRGFPYWKAQTNPWGQSGSQDVNSITVPPQQALDGAVNPLSAQPYIIQARQYLQNNLTLDGNVSSSEAIATIGDFRCTSPSICVGFSDIYAADGCGALSTDGELIPYTIVAFAPGELSTIEIPAWVRGSVPPKAAIKSFNFADLPCPPEDVMYAVEYKPAPGEPYRPVLSAPSRLSSLLPEWSRSSCTVLAALFNGVDPPRALKPAEILTPRVTSVFPTALVAAAATVAAPASSIRANEPSKTPSPSTAGDKGATIPSDPDTGESGSEVSEPSSSDPKQVDPKNTDSNVGDSGNSNTDKQKSSNADPPDIRPSIPGSEISPAEAFRPTSNTEDIDPEHANSSPPYSKDIEPQVPEGSDEPEETHGSNPEVSNPDVPSADVSSPDRSQPNVPDTFSNVADSSNNDENSENPLPDGYTPPVTDSSGKHNPSPDSQGKEGADPSTNNLDSSNGALKQTTSKGKEAALSDPNKSPAADPEVNSDDGSDVKSLDNELDPFDILPSKISNNEEALSPSAKSVHGQHSTPIDPEGGQLSQPETLKHSPSENNANDHNALVYNALLPQYSSDTLPTAESDAVADLLNKPTPTDDSTLSPSYLAIGLPTADSDAIADLPDKTTPAGDSATSPQHPAKDIPSTFTNAAGDTASKIEPTDDSASATSSVGVSKNPGTASSPATSAGSDVLLGSNGSSSSEHQGTNVNAPASGKAKSSGSSLLALRSHPERNVLISARGLLSAFCIYVLPGALNLF</sequence>
<name>A0A8H3I7R3_9LECA</name>
<feature type="compositionally biased region" description="Polar residues" evidence="1">
    <location>
        <begin position="831"/>
        <end position="841"/>
    </location>
</feature>
<feature type="compositionally biased region" description="Polar residues" evidence="1">
    <location>
        <begin position="690"/>
        <end position="707"/>
    </location>
</feature>
<evidence type="ECO:0000256" key="1">
    <source>
        <dbReference type="SAM" id="MobiDB-lite"/>
    </source>
</evidence>
<reference evidence="3" key="1">
    <citation type="submission" date="2021-03" db="EMBL/GenBank/DDBJ databases">
        <authorList>
            <person name="Tagirdzhanova G."/>
        </authorList>
    </citation>
    <scope>NUCLEOTIDE SEQUENCE</scope>
</reference>
<feature type="signal peptide" evidence="2">
    <location>
        <begin position="1"/>
        <end position="17"/>
    </location>
</feature>
<feature type="compositionally biased region" description="Low complexity" evidence="1">
    <location>
        <begin position="914"/>
        <end position="926"/>
    </location>
</feature>
<feature type="compositionally biased region" description="Polar residues" evidence="1">
    <location>
        <begin position="629"/>
        <end position="648"/>
    </location>
</feature>
<gene>
    <name evidence="3" type="ORF">ALECFALPRED_000476</name>
</gene>
<feature type="compositionally biased region" description="Polar residues" evidence="1">
    <location>
        <begin position="535"/>
        <end position="555"/>
    </location>
</feature>
<proteinExistence type="predicted"/>
<dbReference type="OrthoDB" id="3944128at2759"/>
<dbReference type="Proteomes" id="UP000664203">
    <property type="component" value="Unassembled WGS sequence"/>
</dbReference>
<feature type="region of interest" description="Disordered" evidence="1">
    <location>
        <begin position="824"/>
        <end position="955"/>
    </location>
</feature>
<evidence type="ECO:0000313" key="3">
    <source>
        <dbReference type="EMBL" id="CAF9918037.1"/>
    </source>
</evidence>
<accession>A0A8H3I7R3</accession>
<keyword evidence="4" id="KW-1185">Reference proteome</keyword>
<dbReference type="EMBL" id="CAJPDR010000106">
    <property type="protein sequence ID" value="CAF9918037.1"/>
    <property type="molecule type" value="Genomic_DNA"/>
</dbReference>
<feature type="chain" id="PRO_5034623278" evidence="2">
    <location>
        <begin position="18"/>
        <end position="994"/>
    </location>
</feature>